<sequence>MARFNFLLRRLITPPVTHDGGEVYSSCVSFLAADGRMSCDVLSPVAPKLSPRISASDHAQSPKIPARLGRKTLPPTSLTSEDAASDTRMPIHPLLALFRINPGLTRHPRSLPRSQLYASRAASPREVFTAPMSCVSHTSQGPEQGSDKTARLLWLKFHSSPCRAALDLNNQSKVQPYRPHRLSSTVPFTSFAAARSAPGTVPLYLSSSDHLLYISGSAGECGSTLPQGCRRTASSLSTSDRGTAQAPPSAY</sequence>
<name>A0A5C3P784_9APHY</name>
<dbReference type="InParanoid" id="A0A5C3P784"/>
<protein>
    <submittedName>
        <fullName evidence="2">Uncharacterized protein</fullName>
    </submittedName>
</protein>
<feature type="region of interest" description="Disordered" evidence="1">
    <location>
        <begin position="51"/>
        <end position="85"/>
    </location>
</feature>
<evidence type="ECO:0000313" key="3">
    <source>
        <dbReference type="Proteomes" id="UP000308197"/>
    </source>
</evidence>
<dbReference type="EMBL" id="ML211258">
    <property type="protein sequence ID" value="TFK85351.1"/>
    <property type="molecule type" value="Genomic_DNA"/>
</dbReference>
<organism evidence="2 3">
    <name type="scientific">Polyporus arcularius HHB13444</name>
    <dbReference type="NCBI Taxonomy" id="1314778"/>
    <lineage>
        <taxon>Eukaryota</taxon>
        <taxon>Fungi</taxon>
        <taxon>Dikarya</taxon>
        <taxon>Basidiomycota</taxon>
        <taxon>Agaricomycotina</taxon>
        <taxon>Agaricomycetes</taxon>
        <taxon>Polyporales</taxon>
        <taxon>Polyporaceae</taxon>
        <taxon>Polyporus</taxon>
    </lineage>
</organism>
<gene>
    <name evidence="2" type="ORF">K466DRAFT_190955</name>
</gene>
<feature type="region of interest" description="Disordered" evidence="1">
    <location>
        <begin position="229"/>
        <end position="251"/>
    </location>
</feature>
<keyword evidence="3" id="KW-1185">Reference proteome</keyword>
<dbReference type="AlphaFoldDB" id="A0A5C3P784"/>
<reference evidence="2 3" key="1">
    <citation type="journal article" date="2019" name="Nat. Ecol. Evol.">
        <title>Megaphylogeny resolves global patterns of mushroom evolution.</title>
        <authorList>
            <person name="Varga T."/>
            <person name="Krizsan K."/>
            <person name="Foldi C."/>
            <person name="Dima B."/>
            <person name="Sanchez-Garcia M."/>
            <person name="Sanchez-Ramirez S."/>
            <person name="Szollosi G.J."/>
            <person name="Szarkandi J.G."/>
            <person name="Papp V."/>
            <person name="Albert L."/>
            <person name="Andreopoulos W."/>
            <person name="Angelini C."/>
            <person name="Antonin V."/>
            <person name="Barry K.W."/>
            <person name="Bougher N.L."/>
            <person name="Buchanan P."/>
            <person name="Buyck B."/>
            <person name="Bense V."/>
            <person name="Catcheside P."/>
            <person name="Chovatia M."/>
            <person name="Cooper J."/>
            <person name="Damon W."/>
            <person name="Desjardin D."/>
            <person name="Finy P."/>
            <person name="Geml J."/>
            <person name="Haridas S."/>
            <person name="Hughes K."/>
            <person name="Justo A."/>
            <person name="Karasinski D."/>
            <person name="Kautmanova I."/>
            <person name="Kiss B."/>
            <person name="Kocsube S."/>
            <person name="Kotiranta H."/>
            <person name="LaButti K.M."/>
            <person name="Lechner B.E."/>
            <person name="Liimatainen K."/>
            <person name="Lipzen A."/>
            <person name="Lukacs Z."/>
            <person name="Mihaltcheva S."/>
            <person name="Morgado L.N."/>
            <person name="Niskanen T."/>
            <person name="Noordeloos M.E."/>
            <person name="Ohm R.A."/>
            <person name="Ortiz-Santana B."/>
            <person name="Ovrebo C."/>
            <person name="Racz N."/>
            <person name="Riley R."/>
            <person name="Savchenko A."/>
            <person name="Shiryaev A."/>
            <person name="Soop K."/>
            <person name="Spirin V."/>
            <person name="Szebenyi C."/>
            <person name="Tomsovsky M."/>
            <person name="Tulloss R.E."/>
            <person name="Uehling J."/>
            <person name="Grigoriev I.V."/>
            <person name="Vagvolgyi C."/>
            <person name="Papp T."/>
            <person name="Martin F.M."/>
            <person name="Miettinen O."/>
            <person name="Hibbett D.S."/>
            <person name="Nagy L.G."/>
        </authorList>
    </citation>
    <scope>NUCLEOTIDE SEQUENCE [LARGE SCALE GENOMIC DNA]</scope>
    <source>
        <strain evidence="2 3">HHB13444</strain>
    </source>
</reference>
<evidence type="ECO:0000256" key="1">
    <source>
        <dbReference type="SAM" id="MobiDB-lite"/>
    </source>
</evidence>
<evidence type="ECO:0000313" key="2">
    <source>
        <dbReference type="EMBL" id="TFK85351.1"/>
    </source>
</evidence>
<dbReference type="Proteomes" id="UP000308197">
    <property type="component" value="Unassembled WGS sequence"/>
</dbReference>
<accession>A0A5C3P784</accession>
<proteinExistence type="predicted"/>
<feature type="compositionally biased region" description="Polar residues" evidence="1">
    <location>
        <begin position="232"/>
        <end position="242"/>
    </location>
</feature>